<accession>A0A1V9XVS2</accession>
<dbReference type="OrthoDB" id="6516235at2759"/>
<evidence type="ECO:0000256" key="5">
    <source>
        <dbReference type="ARBA" id="ARBA00023157"/>
    </source>
</evidence>
<name>A0A1V9XVS2_9ACAR</name>
<dbReference type="STRING" id="418985.A0A1V9XVS2"/>
<organism evidence="10 11">
    <name type="scientific">Tropilaelaps mercedesae</name>
    <dbReference type="NCBI Taxonomy" id="418985"/>
    <lineage>
        <taxon>Eukaryota</taxon>
        <taxon>Metazoa</taxon>
        <taxon>Ecdysozoa</taxon>
        <taxon>Arthropoda</taxon>
        <taxon>Chelicerata</taxon>
        <taxon>Arachnida</taxon>
        <taxon>Acari</taxon>
        <taxon>Parasitiformes</taxon>
        <taxon>Mesostigmata</taxon>
        <taxon>Gamasina</taxon>
        <taxon>Dermanyssoidea</taxon>
        <taxon>Laelapidae</taxon>
        <taxon>Tropilaelaps</taxon>
    </lineage>
</organism>
<evidence type="ECO:0000256" key="6">
    <source>
        <dbReference type="RuleBase" id="RU000354"/>
    </source>
</evidence>
<dbReference type="GO" id="GO:0005615">
    <property type="term" value="C:extracellular space"/>
    <property type="evidence" value="ECO:0007669"/>
    <property type="project" value="TreeGrafter"/>
</dbReference>
<dbReference type="InterPro" id="IPR001839">
    <property type="entry name" value="TGF-b_C"/>
</dbReference>
<keyword evidence="8" id="KW-0732">Signal</keyword>
<dbReference type="PANTHER" id="PTHR11848:SF309">
    <property type="entry name" value="INHIBIN BETA CHAIN"/>
    <property type="match status" value="1"/>
</dbReference>
<evidence type="ECO:0000313" key="10">
    <source>
        <dbReference type="EMBL" id="OQR77580.1"/>
    </source>
</evidence>
<comment type="similarity">
    <text evidence="2 6">Belongs to the TGF-beta family.</text>
</comment>
<dbReference type="SUPFAM" id="SSF57501">
    <property type="entry name" value="Cystine-knot cytokines"/>
    <property type="match status" value="1"/>
</dbReference>
<feature type="chain" id="PRO_5012325444" evidence="8">
    <location>
        <begin position="27"/>
        <end position="383"/>
    </location>
</feature>
<dbReference type="Pfam" id="PF00019">
    <property type="entry name" value="TGF_beta"/>
    <property type="match status" value="1"/>
</dbReference>
<keyword evidence="5" id="KW-1015">Disulfide bond</keyword>
<gene>
    <name evidence="10" type="ORF">BIW11_06989</name>
</gene>
<keyword evidence="11" id="KW-1185">Reference proteome</keyword>
<evidence type="ECO:0000256" key="8">
    <source>
        <dbReference type="SAM" id="SignalP"/>
    </source>
</evidence>
<evidence type="ECO:0000256" key="2">
    <source>
        <dbReference type="ARBA" id="ARBA00006656"/>
    </source>
</evidence>
<evidence type="ECO:0000259" key="9">
    <source>
        <dbReference type="PROSITE" id="PS51362"/>
    </source>
</evidence>
<proteinExistence type="inferred from homology"/>
<evidence type="ECO:0000256" key="7">
    <source>
        <dbReference type="SAM" id="MobiDB-lite"/>
    </source>
</evidence>
<feature type="signal peptide" evidence="8">
    <location>
        <begin position="1"/>
        <end position="26"/>
    </location>
</feature>
<dbReference type="InterPro" id="IPR015615">
    <property type="entry name" value="TGF-beta-rel"/>
</dbReference>
<dbReference type="Gene3D" id="2.10.90.10">
    <property type="entry name" value="Cystine-knot cytokines"/>
    <property type="match status" value="1"/>
</dbReference>
<dbReference type="Proteomes" id="UP000192247">
    <property type="component" value="Unassembled WGS sequence"/>
</dbReference>
<dbReference type="InterPro" id="IPR029034">
    <property type="entry name" value="Cystine-knot_cytokine"/>
</dbReference>
<sequence>MGSRTPDLHLIAICLLVLLLPAAVTGQGRRLQFSIQPSQGGTPMVVNGQSVFPFQKPPRVRASFRITNATLHFRVVQPSVATPNRSDVGYPPTTIWPPASERSASQRTKPPHRKMRSASICVFELVNHYSATGKKSSELVLLRRADLAMDDTATATAAAATTAAAAADPRPVRIDLTDRVARWLRKRKQLRLLVDCIGCARGFHVESNNATGQPRIELIMEEDPRCTPTQFCGRLVFWLCDARHSDNLRRRRHRNLSFPRGDPACVNGQGCCKRKLYIDFRALGWDSWIIAPVGYNANYCNGTCSSIPRTPDTFSSHYAYIIDKYRRQKVSGYGEGDDVRPSIGPACCVPTRFRAMSLIYYDKKGQLVKSDVPNMIVDECGCA</sequence>
<dbReference type="PANTHER" id="PTHR11848">
    <property type="entry name" value="TGF-BETA FAMILY"/>
    <property type="match status" value="1"/>
</dbReference>
<dbReference type="PROSITE" id="PS51362">
    <property type="entry name" value="TGF_BETA_2"/>
    <property type="match status" value="1"/>
</dbReference>
<feature type="domain" description="TGF-beta family profile" evidence="9">
    <location>
        <begin position="249"/>
        <end position="383"/>
    </location>
</feature>
<comment type="caution">
    <text evidence="10">The sequence shown here is derived from an EMBL/GenBank/DDBJ whole genome shotgun (WGS) entry which is preliminary data.</text>
</comment>
<evidence type="ECO:0000256" key="4">
    <source>
        <dbReference type="ARBA" id="ARBA00023030"/>
    </source>
</evidence>
<dbReference type="GO" id="GO:0008083">
    <property type="term" value="F:growth factor activity"/>
    <property type="evidence" value="ECO:0007669"/>
    <property type="project" value="UniProtKB-KW"/>
</dbReference>
<dbReference type="CDD" id="cd13752">
    <property type="entry name" value="TGF_beta_INHB"/>
    <property type="match status" value="1"/>
</dbReference>
<dbReference type="SMART" id="SM00204">
    <property type="entry name" value="TGFB"/>
    <property type="match status" value="1"/>
</dbReference>
<evidence type="ECO:0000256" key="1">
    <source>
        <dbReference type="ARBA" id="ARBA00004613"/>
    </source>
</evidence>
<protein>
    <submittedName>
        <fullName evidence="10">Inhibin beta chain-like</fullName>
    </submittedName>
</protein>
<dbReference type="GO" id="GO:0005125">
    <property type="term" value="F:cytokine activity"/>
    <property type="evidence" value="ECO:0007669"/>
    <property type="project" value="TreeGrafter"/>
</dbReference>
<dbReference type="InterPro" id="IPR017948">
    <property type="entry name" value="TGFb_CS"/>
</dbReference>
<keyword evidence="3" id="KW-0964">Secreted</keyword>
<dbReference type="AlphaFoldDB" id="A0A1V9XVS2"/>
<feature type="region of interest" description="Disordered" evidence="7">
    <location>
        <begin position="82"/>
        <end position="113"/>
    </location>
</feature>
<dbReference type="EMBL" id="MNPL01003375">
    <property type="protein sequence ID" value="OQR77580.1"/>
    <property type="molecule type" value="Genomic_DNA"/>
</dbReference>
<comment type="subcellular location">
    <subcellularLocation>
        <location evidence="1">Secreted</location>
    </subcellularLocation>
</comment>
<reference evidence="10 11" key="1">
    <citation type="journal article" date="2017" name="Gigascience">
        <title>Draft genome of the honey bee ectoparasitic mite, Tropilaelaps mercedesae, is shaped by the parasitic life history.</title>
        <authorList>
            <person name="Dong X."/>
            <person name="Armstrong S.D."/>
            <person name="Xia D."/>
            <person name="Makepeace B.L."/>
            <person name="Darby A.C."/>
            <person name="Kadowaki T."/>
        </authorList>
    </citation>
    <scope>NUCLEOTIDE SEQUENCE [LARGE SCALE GENOMIC DNA]</scope>
    <source>
        <strain evidence="10">Wuxi-XJTLU</strain>
    </source>
</reference>
<evidence type="ECO:0000256" key="3">
    <source>
        <dbReference type="ARBA" id="ARBA00022525"/>
    </source>
</evidence>
<evidence type="ECO:0000313" key="11">
    <source>
        <dbReference type="Proteomes" id="UP000192247"/>
    </source>
</evidence>
<keyword evidence="4 6" id="KW-0339">Growth factor</keyword>
<dbReference type="PROSITE" id="PS00250">
    <property type="entry name" value="TGF_BETA_1"/>
    <property type="match status" value="1"/>
</dbReference>
<dbReference type="InParanoid" id="A0A1V9XVS2"/>